<accession>A0A662ZLH2</accession>
<keyword evidence="2" id="KW-1185">Reference proteome</keyword>
<proteinExistence type="predicted"/>
<dbReference type="EMBL" id="FOXF01000076">
    <property type="protein sequence ID" value="SFP77165.1"/>
    <property type="molecule type" value="Genomic_DNA"/>
</dbReference>
<evidence type="ECO:0000313" key="1">
    <source>
        <dbReference type="EMBL" id="SFP77165.1"/>
    </source>
</evidence>
<name>A0A662ZLH2_9GAMM</name>
<protein>
    <submittedName>
        <fullName evidence="1">Uncharacterized protein</fullName>
    </submittedName>
</protein>
<dbReference type="OrthoDB" id="2054217at2"/>
<evidence type="ECO:0000313" key="2">
    <source>
        <dbReference type="Proteomes" id="UP000243745"/>
    </source>
</evidence>
<dbReference type="RefSeq" id="WP_093143806.1">
    <property type="nucleotide sequence ID" value="NZ_FOXF01000076.1"/>
</dbReference>
<organism evidence="1 2">
    <name type="scientific">Ruminobacter amylophilus</name>
    <dbReference type="NCBI Taxonomy" id="867"/>
    <lineage>
        <taxon>Bacteria</taxon>
        <taxon>Pseudomonadati</taxon>
        <taxon>Pseudomonadota</taxon>
        <taxon>Gammaproteobacteria</taxon>
        <taxon>Aeromonadales</taxon>
        <taxon>Succinivibrionaceae</taxon>
        <taxon>Ruminobacter</taxon>
    </lineage>
</organism>
<dbReference type="Proteomes" id="UP000243745">
    <property type="component" value="Unassembled WGS sequence"/>
</dbReference>
<sequence length="90" mass="10738">MFESQRHTDHLGEEYPSLKAMCEHYGISMSLYLNRRYNGASKRDALTLPIRRKRYYKYKGHIFKNKEGLLAYAGLMPTEYWFIEKDVVVI</sequence>
<dbReference type="AlphaFoldDB" id="A0A662ZLH2"/>
<reference evidence="1 2" key="1">
    <citation type="submission" date="2016-10" db="EMBL/GenBank/DDBJ databases">
        <authorList>
            <person name="Varghese N."/>
            <person name="Submissions S."/>
        </authorList>
    </citation>
    <scope>NUCLEOTIDE SEQUENCE [LARGE SCALE GENOMIC DNA]</scope>
    <source>
        <strain evidence="1 2">DSM 1361</strain>
    </source>
</reference>
<gene>
    <name evidence="1" type="ORF">SAMN02910344_02267</name>
</gene>